<dbReference type="FunFam" id="1.10.510.10:FF:000439">
    <property type="entry name" value="Mitogen-activated protein kinase"/>
    <property type="match status" value="1"/>
</dbReference>
<dbReference type="FunFam" id="3.30.200.20:FF:000046">
    <property type="entry name" value="Mitogen-activated protein kinase"/>
    <property type="match status" value="1"/>
</dbReference>
<dbReference type="InterPro" id="IPR000719">
    <property type="entry name" value="Prot_kinase_dom"/>
</dbReference>
<proteinExistence type="predicted"/>
<dbReference type="OrthoDB" id="2396at2759"/>
<dbReference type="AlphaFoldDB" id="A0A2V3IS47"/>
<reference evidence="9 10" key="1">
    <citation type="journal article" date="2018" name="Mol. Biol. Evol.">
        <title>Analysis of the draft genome of the red seaweed Gracilariopsis chorda provides insights into genome size evolution in Rhodophyta.</title>
        <authorList>
            <person name="Lee J."/>
            <person name="Yang E.C."/>
            <person name="Graf L."/>
            <person name="Yang J.H."/>
            <person name="Qiu H."/>
            <person name="Zel Zion U."/>
            <person name="Chan C.X."/>
            <person name="Stephens T.G."/>
            <person name="Weber A.P.M."/>
            <person name="Boo G.H."/>
            <person name="Boo S.M."/>
            <person name="Kim K.M."/>
            <person name="Shin Y."/>
            <person name="Jung M."/>
            <person name="Lee S.J."/>
            <person name="Yim H.S."/>
            <person name="Lee J.H."/>
            <person name="Bhattacharya D."/>
            <person name="Yoon H.S."/>
        </authorList>
    </citation>
    <scope>NUCLEOTIDE SEQUENCE [LARGE SCALE GENOMIC DNA]</scope>
    <source>
        <strain evidence="9 10">SKKU-2015</strain>
        <tissue evidence="9">Whole body</tissue>
    </source>
</reference>
<feature type="binding site" evidence="6">
    <location>
        <position position="57"/>
    </location>
    <ligand>
        <name>ATP</name>
        <dbReference type="ChEBI" id="CHEBI:30616"/>
    </ligand>
</feature>
<dbReference type="InterPro" id="IPR017441">
    <property type="entry name" value="Protein_kinase_ATP_BS"/>
</dbReference>
<dbReference type="InterPro" id="IPR050117">
    <property type="entry name" value="MAPK"/>
</dbReference>
<sequence>MSSTRDRRAHRESILRNFFAGSAQSSRYIVDKVVGEGAYGVVVAAYDSVKRERVAVKRIKSVLDSSGMATRILRELKFLRFLHTHDNIISVKDVLIPGHRDSFNDVFVVFELMPTDLGRLLRSKTKLNAEHVKCFMFQLLRAVNFLHSARVFHRDLNPSNILVDSNCQLRVCDFGLARAAFQRDEEILFWTDYVATRWYRAPELILAHSTKYSTAIDMWSVGCIFAEMLGRGKPLFPGLNAQHQFELILNVTGKPSQAVIDRIGDQRLAQALERLPSKPPASLAAIYKDADAGAIYLLQRLLAFDPEERITASEALSLPYFNEFKFLGWGATTQPLDEREFAFERVRLSAEEMRLEFIKEILEYHPEAREELLLSRDRCSRVSMLPSQAEQFGQDMDSYAMTRRTISTDISTVITGEQAAGGGTRDYRSTTMGEAELAKVGGAPSHHASSFANHAQQTDGSVAMEE</sequence>
<evidence type="ECO:0000256" key="7">
    <source>
        <dbReference type="SAM" id="MobiDB-lite"/>
    </source>
</evidence>
<evidence type="ECO:0000256" key="6">
    <source>
        <dbReference type="PROSITE-ProRule" id="PRU10141"/>
    </source>
</evidence>
<protein>
    <submittedName>
        <fullName evidence="9">Mitogen-activated protein kinase 14</fullName>
    </submittedName>
</protein>
<dbReference type="PROSITE" id="PS00107">
    <property type="entry name" value="PROTEIN_KINASE_ATP"/>
    <property type="match status" value="1"/>
</dbReference>
<feature type="compositionally biased region" description="Polar residues" evidence="7">
    <location>
        <begin position="447"/>
        <end position="460"/>
    </location>
</feature>
<feature type="region of interest" description="Disordered" evidence="7">
    <location>
        <begin position="439"/>
        <end position="466"/>
    </location>
</feature>
<dbReference type="CDD" id="cd07834">
    <property type="entry name" value="STKc_MAPK"/>
    <property type="match status" value="1"/>
</dbReference>
<dbReference type="InterPro" id="IPR011009">
    <property type="entry name" value="Kinase-like_dom_sf"/>
</dbReference>
<evidence type="ECO:0000259" key="8">
    <source>
        <dbReference type="PROSITE" id="PS50011"/>
    </source>
</evidence>
<feature type="domain" description="Protein kinase" evidence="8">
    <location>
        <begin position="28"/>
        <end position="321"/>
    </location>
</feature>
<keyword evidence="2" id="KW-0808">Transferase</keyword>
<name>A0A2V3IS47_9FLOR</name>
<dbReference type="Proteomes" id="UP000247409">
    <property type="component" value="Unassembled WGS sequence"/>
</dbReference>
<evidence type="ECO:0000256" key="2">
    <source>
        <dbReference type="ARBA" id="ARBA00022679"/>
    </source>
</evidence>
<gene>
    <name evidence="9" type="ORF">BWQ96_05307</name>
</gene>
<keyword evidence="10" id="KW-1185">Reference proteome</keyword>
<dbReference type="SUPFAM" id="SSF56112">
    <property type="entry name" value="Protein kinase-like (PK-like)"/>
    <property type="match status" value="1"/>
</dbReference>
<keyword evidence="1" id="KW-0723">Serine/threonine-protein kinase</keyword>
<evidence type="ECO:0000256" key="3">
    <source>
        <dbReference type="ARBA" id="ARBA00022741"/>
    </source>
</evidence>
<evidence type="ECO:0000313" key="9">
    <source>
        <dbReference type="EMBL" id="PXF44943.1"/>
    </source>
</evidence>
<keyword evidence="3 6" id="KW-0547">Nucleotide-binding</keyword>
<keyword evidence="4 9" id="KW-0418">Kinase</keyword>
<dbReference type="Gene3D" id="1.10.510.10">
    <property type="entry name" value="Transferase(Phosphotransferase) domain 1"/>
    <property type="match status" value="1"/>
</dbReference>
<organism evidence="9 10">
    <name type="scientific">Gracilariopsis chorda</name>
    <dbReference type="NCBI Taxonomy" id="448386"/>
    <lineage>
        <taxon>Eukaryota</taxon>
        <taxon>Rhodophyta</taxon>
        <taxon>Florideophyceae</taxon>
        <taxon>Rhodymeniophycidae</taxon>
        <taxon>Gracilariales</taxon>
        <taxon>Gracilariaceae</taxon>
        <taxon>Gracilariopsis</taxon>
    </lineage>
</organism>
<dbReference type="Pfam" id="PF00069">
    <property type="entry name" value="Pkinase"/>
    <property type="match status" value="1"/>
</dbReference>
<accession>A0A2V3IS47</accession>
<dbReference type="PANTHER" id="PTHR24055">
    <property type="entry name" value="MITOGEN-ACTIVATED PROTEIN KINASE"/>
    <property type="match status" value="1"/>
</dbReference>
<evidence type="ECO:0000313" key="10">
    <source>
        <dbReference type="Proteomes" id="UP000247409"/>
    </source>
</evidence>
<comment type="caution">
    <text evidence="9">The sequence shown here is derived from an EMBL/GenBank/DDBJ whole genome shotgun (WGS) entry which is preliminary data.</text>
</comment>
<evidence type="ECO:0000256" key="5">
    <source>
        <dbReference type="ARBA" id="ARBA00022840"/>
    </source>
</evidence>
<dbReference type="Gene3D" id="3.30.200.20">
    <property type="entry name" value="Phosphorylase Kinase, domain 1"/>
    <property type="match status" value="1"/>
</dbReference>
<dbReference type="GO" id="GO:0005524">
    <property type="term" value="F:ATP binding"/>
    <property type="evidence" value="ECO:0007669"/>
    <property type="project" value="UniProtKB-UniRule"/>
</dbReference>
<evidence type="ECO:0000256" key="1">
    <source>
        <dbReference type="ARBA" id="ARBA00022527"/>
    </source>
</evidence>
<keyword evidence="5 6" id="KW-0067">ATP-binding</keyword>
<dbReference type="PROSITE" id="PS50011">
    <property type="entry name" value="PROTEIN_KINASE_DOM"/>
    <property type="match status" value="1"/>
</dbReference>
<dbReference type="STRING" id="448386.A0A2V3IS47"/>
<dbReference type="GO" id="GO:0004674">
    <property type="term" value="F:protein serine/threonine kinase activity"/>
    <property type="evidence" value="ECO:0007669"/>
    <property type="project" value="UniProtKB-KW"/>
</dbReference>
<dbReference type="EMBL" id="NBIV01000077">
    <property type="protein sequence ID" value="PXF44943.1"/>
    <property type="molecule type" value="Genomic_DNA"/>
</dbReference>
<evidence type="ECO:0000256" key="4">
    <source>
        <dbReference type="ARBA" id="ARBA00022777"/>
    </source>
</evidence>